<dbReference type="AlphaFoldDB" id="A0A8J8MUS3"/>
<protein>
    <submittedName>
        <fullName evidence="2">DUF1127 domain-containing protein</fullName>
    </submittedName>
</protein>
<organism evidence="2 3">
    <name type="scientific">Falsirhodobacter algicola</name>
    <dbReference type="NCBI Taxonomy" id="2692330"/>
    <lineage>
        <taxon>Bacteria</taxon>
        <taxon>Pseudomonadati</taxon>
        <taxon>Pseudomonadota</taxon>
        <taxon>Alphaproteobacteria</taxon>
        <taxon>Rhodobacterales</taxon>
        <taxon>Paracoccaceae</taxon>
        <taxon>Falsirhodobacter</taxon>
    </lineage>
</organism>
<gene>
    <name evidence="2" type="ORF">GR316_01170</name>
</gene>
<dbReference type="Proteomes" id="UP000679284">
    <property type="component" value="Chromosome"/>
</dbReference>
<reference evidence="2" key="1">
    <citation type="submission" date="2020-01" db="EMBL/GenBank/DDBJ databases">
        <authorList>
            <person name="Yang Y."/>
            <person name="Kwon Y.M."/>
        </authorList>
    </citation>
    <scope>NUCLEOTIDE SEQUENCE</scope>
    <source>
        <strain evidence="2">PG104</strain>
    </source>
</reference>
<keyword evidence="3" id="KW-1185">Reference proteome</keyword>
<evidence type="ECO:0000313" key="2">
    <source>
        <dbReference type="EMBL" id="QUS36829.1"/>
    </source>
</evidence>
<sequence length="50" mass="5661">MDTLKAALRRRAIYRQTVQELNALSSRELTDLGIRRSEIRSIARDAAFGA</sequence>
<dbReference type="InterPro" id="IPR009506">
    <property type="entry name" value="YjiS-like"/>
</dbReference>
<evidence type="ECO:0000259" key="1">
    <source>
        <dbReference type="Pfam" id="PF06568"/>
    </source>
</evidence>
<feature type="domain" description="YjiS-like" evidence="1">
    <location>
        <begin position="5"/>
        <end position="40"/>
    </location>
</feature>
<dbReference type="EMBL" id="CP047289">
    <property type="protein sequence ID" value="QUS36829.1"/>
    <property type="molecule type" value="Genomic_DNA"/>
</dbReference>
<dbReference type="KEGG" id="fap:GR316_01170"/>
<name>A0A8J8MUS3_9RHOB</name>
<evidence type="ECO:0000313" key="3">
    <source>
        <dbReference type="Proteomes" id="UP000679284"/>
    </source>
</evidence>
<accession>A0A8J8MUS3</accession>
<dbReference type="Pfam" id="PF06568">
    <property type="entry name" value="YjiS-like"/>
    <property type="match status" value="1"/>
</dbReference>
<proteinExistence type="predicted"/>